<sequence length="129" mass="15703">MIVKWTEELTVKNEKLDAEHQKWIQILNNFYEGLRDNKPKESLLELIQEMYDYTKYHFASEEEYMKSVNYPRLAEHQEKHRYFEGRIKEFYDRINDGKLVVSLEVTNFLKTWLINHIKGEDQQYSAHKG</sequence>
<dbReference type="GO" id="GO:0005344">
    <property type="term" value="F:oxygen carrier activity"/>
    <property type="evidence" value="ECO:0007669"/>
    <property type="project" value="UniProtKB-KW"/>
</dbReference>
<feature type="domain" description="Hemerythrin-like" evidence="5">
    <location>
        <begin position="14"/>
        <end position="124"/>
    </location>
</feature>
<protein>
    <submittedName>
        <fullName evidence="6">Bacteriohemerythrin</fullName>
    </submittedName>
</protein>
<dbReference type="Proteomes" id="UP001056426">
    <property type="component" value="Chromosome"/>
</dbReference>
<dbReference type="InterPro" id="IPR050669">
    <property type="entry name" value="Hemerythrin"/>
</dbReference>
<dbReference type="GO" id="GO:0046872">
    <property type="term" value="F:metal ion binding"/>
    <property type="evidence" value="ECO:0007669"/>
    <property type="project" value="UniProtKB-KW"/>
</dbReference>
<reference evidence="6" key="2">
    <citation type="submission" date="2022-06" db="EMBL/GenBank/DDBJ databases">
        <title>Xiashengella guii gen. nov. sp. nov., a bacterium isolated form anaerobic digestion tank.</title>
        <authorList>
            <person name="Huang H."/>
        </authorList>
    </citation>
    <scope>NUCLEOTIDE SEQUENCE</scope>
    <source>
        <strain evidence="6">Ai-910</strain>
    </source>
</reference>
<dbReference type="KEGG" id="alkq:M9189_01910"/>
<evidence type="ECO:0000313" key="6">
    <source>
        <dbReference type="EMBL" id="URW80115.1"/>
    </source>
</evidence>
<dbReference type="EMBL" id="CP098400">
    <property type="protein sequence ID" value="URW80115.1"/>
    <property type="molecule type" value="Genomic_DNA"/>
</dbReference>
<dbReference type="PANTHER" id="PTHR37164">
    <property type="entry name" value="BACTERIOHEMERYTHRIN"/>
    <property type="match status" value="1"/>
</dbReference>
<keyword evidence="2" id="KW-0813">Transport</keyword>
<dbReference type="NCBIfam" id="NF033749">
    <property type="entry name" value="bact_hemeryth"/>
    <property type="match status" value="1"/>
</dbReference>
<evidence type="ECO:0000313" key="7">
    <source>
        <dbReference type="Proteomes" id="UP001056426"/>
    </source>
</evidence>
<dbReference type="InterPro" id="IPR035938">
    <property type="entry name" value="Hemerythrin-like_sf"/>
</dbReference>
<dbReference type="Gene3D" id="1.20.120.50">
    <property type="entry name" value="Hemerythrin-like"/>
    <property type="match status" value="1"/>
</dbReference>
<dbReference type="PROSITE" id="PS00550">
    <property type="entry name" value="HEMERYTHRINS"/>
    <property type="match status" value="1"/>
</dbReference>
<reference evidence="6" key="1">
    <citation type="submission" date="2022-05" db="EMBL/GenBank/DDBJ databases">
        <authorList>
            <person name="Sun X."/>
        </authorList>
    </citation>
    <scope>NUCLEOTIDE SEQUENCE</scope>
    <source>
        <strain evidence="6">Ai-910</strain>
    </source>
</reference>
<dbReference type="InterPro" id="IPR016131">
    <property type="entry name" value="Haemerythrin_Fe_BS"/>
</dbReference>
<organism evidence="6 7">
    <name type="scientific">Xiashengella succiniciproducens</name>
    <dbReference type="NCBI Taxonomy" id="2949635"/>
    <lineage>
        <taxon>Bacteria</taxon>
        <taxon>Pseudomonadati</taxon>
        <taxon>Bacteroidota</taxon>
        <taxon>Bacteroidia</taxon>
        <taxon>Marinilabiliales</taxon>
        <taxon>Marinilabiliaceae</taxon>
        <taxon>Xiashengella</taxon>
    </lineage>
</organism>
<dbReference type="CDD" id="cd12107">
    <property type="entry name" value="Hemerythrin"/>
    <property type="match status" value="1"/>
</dbReference>
<dbReference type="NCBIfam" id="TIGR02481">
    <property type="entry name" value="hemeryth_dom"/>
    <property type="match status" value="1"/>
</dbReference>
<dbReference type="InterPro" id="IPR012312">
    <property type="entry name" value="Hemerythrin-like"/>
</dbReference>
<accession>A0A9J6ZRA0</accession>
<keyword evidence="3" id="KW-0479">Metal-binding</keyword>
<name>A0A9J6ZRA0_9BACT</name>
<evidence type="ECO:0000256" key="4">
    <source>
        <dbReference type="ARBA" id="ARBA00023004"/>
    </source>
</evidence>
<dbReference type="RefSeq" id="WP_250724231.1">
    <property type="nucleotide sequence ID" value="NZ_CP098400.1"/>
</dbReference>
<gene>
    <name evidence="6" type="ORF">M9189_01910</name>
</gene>
<dbReference type="AlphaFoldDB" id="A0A9J6ZRA0"/>
<evidence type="ECO:0000256" key="1">
    <source>
        <dbReference type="ARBA" id="ARBA00010587"/>
    </source>
</evidence>
<keyword evidence="7" id="KW-1185">Reference proteome</keyword>
<dbReference type="SUPFAM" id="SSF47188">
    <property type="entry name" value="Hemerythrin-like"/>
    <property type="match status" value="1"/>
</dbReference>
<keyword evidence="4" id="KW-0408">Iron</keyword>
<evidence type="ECO:0000256" key="3">
    <source>
        <dbReference type="ARBA" id="ARBA00022723"/>
    </source>
</evidence>
<evidence type="ECO:0000259" key="5">
    <source>
        <dbReference type="Pfam" id="PF01814"/>
    </source>
</evidence>
<proteinExistence type="inferred from homology"/>
<dbReference type="InterPro" id="IPR012827">
    <property type="entry name" value="Hemerythrin_metal-bd"/>
</dbReference>
<comment type="similarity">
    <text evidence="1">Belongs to the hemerythrin family.</text>
</comment>
<dbReference type="Pfam" id="PF01814">
    <property type="entry name" value="Hemerythrin"/>
    <property type="match status" value="1"/>
</dbReference>
<keyword evidence="2" id="KW-0561">Oxygen transport</keyword>
<evidence type="ECO:0000256" key="2">
    <source>
        <dbReference type="ARBA" id="ARBA00022621"/>
    </source>
</evidence>
<dbReference type="PANTHER" id="PTHR37164:SF1">
    <property type="entry name" value="BACTERIOHEMERYTHRIN"/>
    <property type="match status" value="1"/>
</dbReference>